<feature type="signal peptide" evidence="6">
    <location>
        <begin position="1"/>
        <end position="25"/>
    </location>
</feature>
<keyword evidence="2 6" id="KW-0732">Signal</keyword>
<keyword evidence="5" id="KW-0449">Lipoprotein</keyword>
<dbReference type="InterPro" id="IPR006059">
    <property type="entry name" value="SBP"/>
</dbReference>
<evidence type="ECO:0000256" key="3">
    <source>
        <dbReference type="ARBA" id="ARBA00023136"/>
    </source>
</evidence>
<keyword evidence="1" id="KW-1003">Cell membrane</keyword>
<evidence type="ECO:0000256" key="1">
    <source>
        <dbReference type="ARBA" id="ARBA00022475"/>
    </source>
</evidence>
<dbReference type="Pfam" id="PF01547">
    <property type="entry name" value="SBP_bac_1"/>
    <property type="match status" value="1"/>
</dbReference>
<sequence>MKKRIALLLASVMAVSSMTVIPAAADEERPTISFFDKNSGIKAFDDRIAEELMNRTGVNIDLVSPTGDPAEKLSLMLAGQDYPDIILMDRSSDIVNKYIEAGALVNLSDYMDKLPNVVEMYGDTLNKTRYTDGNNYYLSNWYGPDPDPVNGFICRYDIMVDLLGQERADSDEPFTVSEMEEVFKQFKEKYPTLEGKDSVALMLSEPKKTDDLNGTFAGMYGMKTYYKDEDGKLHFRVSDPKYLEAVHSLNDLYAEGYLDKEWVTLTSDLRNQKLAAGNVFAYAGAYWDVWTANASLNQMIGEDANYLAYKVVADDVDPDETTLGGRSSLGWDAIAITNNCENLDAALAFVDYCASQEGQDLLLWGIEGEDYTIEDGVRTPVGDIVERFKADNTKMQEETGITRWTWFVKNGNHEDDGTPSRISMAKKDITAQFAEKNLTNTYWDTAEFDGLIPTGNTPVALKAQKVQDIIAQAYPHMVNAASSEEVDSVYNQMMSDLDAAGIAEVEDAINETYAARMELWNE</sequence>
<evidence type="ECO:0000256" key="6">
    <source>
        <dbReference type="SAM" id="SignalP"/>
    </source>
</evidence>
<dbReference type="PANTHER" id="PTHR43649">
    <property type="entry name" value="ARABINOSE-BINDING PROTEIN-RELATED"/>
    <property type="match status" value="1"/>
</dbReference>
<accession>A0AAE3DUH6</accession>
<evidence type="ECO:0000256" key="2">
    <source>
        <dbReference type="ARBA" id="ARBA00022729"/>
    </source>
</evidence>
<dbReference type="SUPFAM" id="SSF53850">
    <property type="entry name" value="Periplasmic binding protein-like II"/>
    <property type="match status" value="1"/>
</dbReference>
<dbReference type="RefSeq" id="WP_227615857.1">
    <property type="nucleotide sequence ID" value="NZ_JAJEPR010000028.1"/>
</dbReference>
<evidence type="ECO:0000256" key="4">
    <source>
        <dbReference type="ARBA" id="ARBA00023139"/>
    </source>
</evidence>
<dbReference type="Gene3D" id="3.40.190.10">
    <property type="entry name" value="Periplasmic binding protein-like II"/>
    <property type="match status" value="2"/>
</dbReference>
<dbReference type="EMBL" id="JAJEPR010000028">
    <property type="protein sequence ID" value="MCC2190786.1"/>
    <property type="molecule type" value="Genomic_DNA"/>
</dbReference>
<proteinExistence type="predicted"/>
<keyword evidence="4" id="KW-0564">Palmitate</keyword>
<protein>
    <submittedName>
        <fullName evidence="7">Extracellular solute-binding protein</fullName>
    </submittedName>
</protein>
<gene>
    <name evidence="7" type="ORF">LKD71_13425</name>
</gene>
<feature type="chain" id="PRO_5042155621" evidence="6">
    <location>
        <begin position="26"/>
        <end position="522"/>
    </location>
</feature>
<evidence type="ECO:0000313" key="8">
    <source>
        <dbReference type="Proteomes" id="UP001197875"/>
    </source>
</evidence>
<name>A0AAE3DUH6_9FIRM</name>
<keyword evidence="8" id="KW-1185">Reference proteome</keyword>
<dbReference type="Proteomes" id="UP001197875">
    <property type="component" value="Unassembled WGS sequence"/>
</dbReference>
<reference evidence="7 8" key="1">
    <citation type="submission" date="2021-10" db="EMBL/GenBank/DDBJ databases">
        <title>Anaerobic single-cell dispensing facilitates the cultivation of human gut bacteria.</title>
        <authorList>
            <person name="Afrizal A."/>
        </authorList>
    </citation>
    <scope>NUCLEOTIDE SEQUENCE [LARGE SCALE GENOMIC DNA]</scope>
    <source>
        <strain evidence="7 8">CLA-AA-H277</strain>
    </source>
</reference>
<dbReference type="PANTHER" id="PTHR43649:SF33">
    <property type="entry name" value="POLYGALACTURONAN_RHAMNOGALACTURONAN-BINDING PROTEIN YTCQ"/>
    <property type="match status" value="1"/>
</dbReference>
<dbReference type="AlphaFoldDB" id="A0AAE3DUH6"/>
<comment type="caution">
    <text evidence="7">The sequence shown here is derived from an EMBL/GenBank/DDBJ whole genome shotgun (WGS) entry which is preliminary data.</text>
</comment>
<organism evidence="7 8">
    <name type="scientific">Fusicatenibacter faecihominis</name>
    <dbReference type="NCBI Taxonomy" id="2881276"/>
    <lineage>
        <taxon>Bacteria</taxon>
        <taxon>Bacillati</taxon>
        <taxon>Bacillota</taxon>
        <taxon>Clostridia</taxon>
        <taxon>Lachnospirales</taxon>
        <taxon>Lachnospiraceae</taxon>
        <taxon>Fusicatenibacter</taxon>
    </lineage>
</organism>
<evidence type="ECO:0000313" key="7">
    <source>
        <dbReference type="EMBL" id="MCC2190786.1"/>
    </source>
</evidence>
<evidence type="ECO:0000256" key="5">
    <source>
        <dbReference type="ARBA" id="ARBA00023288"/>
    </source>
</evidence>
<keyword evidence="3" id="KW-0472">Membrane</keyword>
<dbReference type="InterPro" id="IPR050490">
    <property type="entry name" value="Bact_solute-bd_prot1"/>
</dbReference>